<dbReference type="GO" id="GO:0006508">
    <property type="term" value="P:proteolysis"/>
    <property type="evidence" value="ECO:0007669"/>
    <property type="project" value="InterPro"/>
</dbReference>
<sequence length="754" mass="78199">MTQVFDAVDNRYEFSGNQDIDAVLFGTKWTTTNLTYSFPTDAAFYQTPYYDQTYLDTFEVLNTLQKAGARYALSLVYGYTLLSFTEVTESATTHGNIRIAQNDSSNLESAEANFPGSETWDGDIWMGKWGNEPFYETPQIGNWGQATLLHEIGHSLGLKHGHSDYTTLDLTIGGYIDGPGPRYGTRALPAAHDGWAWSLMTYRSSPSVGDPSFQGDAFNQPQTFMQNDIAALQYMYGAYFGHNASNSTYTFNNFTGEMFINGVSQGMPAQDSLRNNGGKIFRTIWDGNGIDTYDFSNFTGNQTIDLAPGGWSMMNAAQLADLYPLYFENPTPPGNVANALLYNNDTRSLIENANGGSGNDFLFGNLANNALHGNGGNDQLLSGDGHDSLFGGTGNDTLSAAVGDDSLSGEGGNDYLDGATGNDTIYAGLDQDAAVGGIGNDYIDGEDGDDTLSGDDGNDYLNGGTGIDSLTGGSGNDSFVVDSVFDVVVELNGGGIDLVYASVNFTLASHFENLTLLGSVGFSATGNAANNLIYGNSGGNQLNGAGGFDTVYGLGGDDVISSSSAGYYDAGTGNDTVYAGSGSNETLIGGDGIDFLDATGTTGAYDINLNTGATSFAGESFTGFEHVNSGSGNNAITGNGANNTINSNAGNDTVYAEGGSDIVNGGAGDDSLRGGTGSDILTAGTYASAGDVLYGDDGNDALTSSGAGTYDGGTGNDTLTAGLGSNETLIGGADTDLLNTASYSGAYNINLATG</sequence>
<evidence type="ECO:0000259" key="6">
    <source>
        <dbReference type="SMART" id="SM00235"/>
    </source>
</evidence>
<organism evidence="7 8">
    <name type="scientific">Asticcacaulis biprosthecium C19</name>
    <dbReference type="NCBI Taxonomy" id="715226"/>
    <lineage>
        <taxon>Bacteria</taxon>
        <taxon>Pseudomonadati</taxon>
        <taxon>Pseudomonadota</taxon>
        <taxon>Alphaproteobacteria</taxon>
        <taxon>Caulobacterales</taxon>
        <taxon>Caulobacteraceae</taxon>
        <taxon>Asticcacaulis</taxon>
    </lineage>
</organism>
<reference evidence="8" key="1">
    <citation type="submission" date="2011-03" db="EMBL/GenBank/DDBJ databases">
        <title>Draft genome sequence of Brevundimonas diminuta.</title>
        <authorList>
            <person name="Brown P.J.B."/>
            <person name="Buechlein A."/>
            <person name="Hemmerich C."/>
            <person name="Brun Y.V."/>
        </authorList>
    </citation>
    <scope>NUCLEOTIDE SEQUENCE [LARGE SCALE GENOMIC DNA]</scope>
    <source>
        <strain evidence="8">C19</strain>
    </source>
</reference>
<dbReference type="Pfam" id="PF00353">
    <property type="entry name" value="HemolysinCabind"/>
    <property type="match status" value="8"/>
</dbReference>
<dbReference type="GO" id="GO:0005509">
    <property type="term" value="F:calcium ion binding"/>
    <property type="evidence" value="ECO:0007669"/>
    <property type="project" value="InterPro"/>
</dbReference>
<evidence type="ECO:0000313" key="8">
    <source>
        <dbReference type="Proteomes" id="UP000006512"/>
    </source>
</evidence>
<dbReference type="CDD" id="cd04277">
    <property type="entry name" value="ZnMc_serralysin_like"/>
    <property type="match status" value="1"/>
</dbReference>
<accession>F4QM33</accession>
<dbReference type="GO" id="GO:0005615">
    <property type="term" value="C:extracellular space"/>
    <property type="evidence" value="ECO:0007669"/>
    <property type="project" value="InterPro"/>
</dbReference>
<dbReference type="InterPro" id="IPR006026">
    <property type="entry name" value="Peptidase_Metallo"/>
</dbReference>
<dbReference type="Pfam" id="PF08548">
    <property type="entry name" value="Peptidase_M10_C"/>
    <property type="match status" value="1"/>
</dbReference>
<dbReference type="PRINTS" id="PR00313">
    <property type="entry name" value="CABNDNGRPT"/>
</dbReference>
<dbReference type="EMBL" id="GL883077">
    <property type="protein sequence ID" value="EGF93605.1"/>
    <property type="molecule type" value="Genomic_DNA"/>
</dbReference>
<dbReference type="eggNOG" id="COG2931">
    <property type="taxonomic scope" value="Bacteria"/>
</dbReference>
<dbReference type="InterPro" id="IPR001343">
    <property type="entry name" value="Hemolysn_Ca-bd"/>
</dbReference>
<dbReference type="SUPFAM" id="SSF55486">
    <property type="entry name" value="Metalloproteases ('zincins'), catalytic domain"/>
    <property type="match status" value="1"/>
</dbReference>
<dbReference type="InterPro" id="IPR011049">
    <property type="entry name" value="Serralysin-like_metalloprot_C"/>
</dbReference>
<dbReference type="AlphaFoldDB" id="F4QM33"/>
<gene>
    <name evidence="7" type="ORF">ABI_20460</name>
</gene>
<comment type="similarity">
    <text evidence="3">Belongs to the peptidase M10B family.</text>
</comment>
<name>F4QM33_9CAUL</name>
<dbReference type="SMART" id="SM00235">
    <property type="entry name" value="ZnMc"/>
    <property type="match status" value="1"/>
</dbReference>
<evidence type="ECO:0000313" key="7">
    <source>
        <dbReference type="EMBL" id="EGF93605.1"/>
    </source>
</evidence>
<dbReference type="SUPFAM" id="SSF51120">
    <property type="entry name" value="beta-Roll"/>
    <property type="match status" value="4"/>
</dbReference>
<dbReference type="GO" id="GO:0008237">
    <property type="term" value="F:metallopeptidase activity"/>
    <property type="evidence" value="ECO:0007669"/>
    <property type="project" value="InterPro"/>
</dbReference>
<dbReference type="InterPro" id="IPR034033">
    <property type="entry name" value="Serralysin-like"/>
</dbReference>
<dbReference type="InterPro" id="IPR050557">
    <property type="entry name" value="RTX_toxin/Mannuronan_C5-epim"/>
</dbReference>
<dbReference type="Gene3D" id="2.150.10.10">
    <property type="entry name" value="Serralysin-like metalloprotease, C-terminal"/>
    <property type="match status" value="4"/>
</dbReference>
<evidence type="ECO:0000256" key="5">
    <source>
        <dbReference type="ARBA" id="ARBA00022737"/>
    </source>
</evidence>
<keyword evidence="5" id="KW-0677">Repeat</keyword>
<evidence type="ECO:0000256" key="4">
    <source>
        <dbReference type="ARBA" id="ARBA00022525"/>
    </source>
</evidence>
<evidence type="ECO:0000256" key="1">
    <source>
        <dbReference type="ARBA" id="ARBA00001913"/>
    </source>
</evidence>
<proteinExistence type="inferred from homology"/>
<dbReference type="InterPro" id="IPR024079">
    <property type="entry name" value="MetalloPept_cat_dom_sf"/>
</dbReference>
<keyword evidence="4" id="KW-0964">Secreted</keyword>
<dbReference type="HOGENOM" id="CLU_025059_0_0_5"/>
<dbReference type="Proteomes" id="UP000006512">
    <property type="component" value="Unassembled WGS sequence"/>
</dbReference>
<dbReference type="GO" id="GO:0008270">
    <property type="term" value="F:zinc ion binding"/>
    <property type="evidence" value="ECO:0007669"/>
    <property type="project" value="InterPro"/>
</dbReference>
<dbReference type="STRING" id="715226.ABI_20460"/>
<comment type="subcellular location">
    <subcellularLocation>
        <location evidence="2">Secreted</location>
    </subcellularLocation>
</comment>
<keyword evidence="8" id="KW-1185">Reference proteome</keyword>
<dbReference type="InterPro" id="IPR018511">
    <property type="entry name" value="Hemolysin-typ_Ca-bd_CS"/>
</dbReference>
<feature type="domain" description="Peptidase metallopeptidase" evidence="6">
    <location>
        <begin position="25"/>
        <end position="194"/>
    </location>
</feature>
<evidence type="ECO:0000256" key="2">
    <source>
        <dbReference type="ARBA" id="ARBA00004613"/>
    </source>
</evidence>
<comment type="cofactor">
    <cofactor evidence="1">
        <name>Ca(2+)</name>
        <dbReference type="ChEBI" id="CHEBI:29108"/>
    </cofactor>
</comment>
<dbReference type="PANTHER" id="PTHR38340">
    <property type="entry name" value="S-LAYER PROTEIN"/>
    <property type="match status" value="1"/>
</dbReference>
<dbReference type="PANTHER" id="PTHR38340:SF1">
    <property type="entry name" value="S-LAYER PROTEIN"/>
    <property type="match status" value="1"/>
</dbReference>
<dbReference type="InterPro" id="IPR013858">
    <property type="entry name" value="Peptidase_M10B_C"/>
</dbReference>
<dbReference type="Gene3D" id="3.40.390.10">
    <property type="entry name" value="Collagenase (Catalytic Domain)"/>
    <property type="match status" value="1"/>
</dbReference>
<dbReference type="PROSITE" id="PS00330">
    <property type="entry name" value="HEMOLYSIN_CALCIUM"/>
    <property type="match status" value="3"/>
</dbReference>
<protein>
    <submittedName>
        <fullName evidence="7">Hemolysin-type calcium-binding repeat 2 copies family protein</fullName>
    </submittedName>
</protein>
<evidence type="ECO:0000256" key="3">
    <source>
        <dbReference type="ARBA" id="ARBA00009490"/>
    </source>
</evidence>